<dbReference type="GO" id="GO:0000271">
    <property type="term" value="P:polysaccharide biosynthetic process"/>
    <property type="evidence" value="ECO:0007669"/>
    <property type="project" value="InterPro"/>
</dbReference>
<dbReference type="EMBL" id="LVVZ01000051">
    <property type="protein sequence ID" value="OKL42289.1"/>
    <property type="molecule type" value="Genomic_DNA"/>
</dbReference>
<gene>
    <name evidence="1" type="ORF">A3843_00955</name>
</gene>
<evidence type="ECO:0000313" key="1">
    <source>
        <dbReference type="EMBL" id="OKL42289.1"/>
    </source>
</evidence>
<dbReference type="InterPro" id="IPR007833">
    <property type="entry name" value="Capsule_polysaccharide_synth"/>
</dbReference>
<dbReference type="AlphaFoldDB" id="A0A1U7JC19"/>
<evidence type="ECO:0000313" key="2">
    <source>
        <dbReference type="Proteomes" id="UP000185783"/>
    </source>
</evidence>
<keyword evidence="2" id="KW-1185">Reference proteome</keyword>
<organism evidence="1 2">
    <name type="scientific">Pseudovibrio exalbescens</name>
    <dbReference type="NCBI Taxonomy" id="197461"/>
    <lineage>
        <taxon>Bacteria</taxon>
        <taxon>Pseudomonadati</taxon>
        <taxon>Pseudomonadota</taxon>
        <taxon>Alphaproteobacteria</taxon>
        <taxon>Hyphomicrobiales</taxon>
        <taxon>Stappiaceae</taxon>
        <taxon>Pseudovibrio</taxon>
    </lineage>
</organism>
<evidence type="ECO:0008006" key="3">
    <source>
        <dbReference type="Google" id="ProtNLM"/>
    </source>
</evidence>
<sequence length="456" mass="51906">MNFGALHEFLKVANAKVSLGIQRGTPTFDLMKANGVYCPKDELIATHFQQLSQLEPESLRHMTVRDTELFRIVKDELLCATIHKAHWQEHNVVKDEDTIFRIAWDLDRETLLCCYAAALYWFEYWSELPAIGKHSHAVLFSGSRIYCKTLMHILRHTPTRCFVAETFMTGHHFYLEHRYTPIPNNSSSKWLWGNSQSEIGSIPADLSRQRAIDVHNAFRTAKNKNVQQPPEKTQPPSSFQKHYLVLGQVINDYSLISGCGTILTSLPAYKKIIEILLRDPEAFITFKAHPWEAVKFPEEGNKTYNYLTTWTDKLKKVDRERTTIVVDVNLQQLFRKADFVITLCSQGAIEAALEGFKPITVGGAFYDRAGFTTNLKTPEELKEFIQAGPVGSTLSLENYEALQAYLSFMLFDHLVPASSKGTAKVAQIFRDYASAPHAKSKLSEVNISPEFMEFNT</sequence>
<dbReference type="Pfam" id="PF05159">
    <property type="entry name" value="Capsule_synth"/>
    <property type="match status" value="1"/>
</dbReference>
<protein>
    <recommendedName>
        <fullName evidence="3">Capsule polysaccharide biosynthesis protein</fullName>
    </recommendedName>
</protein>
<dbReference type="GO" id="GO:0015774">
    <property type="term" value="P:polysaccharide transport"/>
    <property type="evidence" value="ECO:0007669"/>
    <property type="project" value="InterPro"/>
</dbReference>
<accession>A0A1U7JC19</accession>
<proteinExistence type="predicted"/>
<reference evidence="1 2" key="1">
    <citation type="submission" date="2016-03" db="EMBL/GenBank/DDBJ databases">
        <title>Genome sequence of Nesiotobacter sp. nov., a moderately halophilic alphaproteobacterium isolated from the Yellow Sea, China.</title>
        <authorList>
            <person name="Zhang G."/>
            <person name="Zhang R."/>
        </authorList>
    </citation>
    <scope>NUCLEOTIDE SEQUENCE [LARGE SCALE GENOMIC DNA]</scope>
    <source>
        <strain evidence="1 2">WB1-6</strain>
    </source>
</reference>
<name>A0A1U7JC19_9HYPH</name>
<dbReference type="STRING" id="197461.A3843_00955"/>
<comment type="caution">
    <text evidence="1">The sequence shown here is derived from an EMBL/GenBank/DDBJ whole genome shotgun (WGS) entry which is preliminary data.</text>
</comment>
<dbReference type="Proteomes" id="UP000185783">
    <property type="component" value="Unassembled WGS sequence"/>
</dbReference>